<comment type="caution">
    <text evidence="2">The sequence shown here is derived from an EMBL/GenBank/DDBJ whole genome shotgun (WGS) entry which is preliminary data.</text>
</comment>
<protein>
    <submittedName>
        <fullName evidence="2">SAUR-like auxin-responsive protein family</fullName>
    </submittedName>
</protein>
<gene>
    <name evidence="2" type="ORF">STAS_10039</name>
</gene>
<evidence type="ECO:0000256" key="1">
    <source>
        <dbReference type="ARBA" id="ARBA00006974"/>
    </source>
</evidence>
<evidence type="ECO:0000313" key="2">
    <source>
        <dbReference type="EMBL" id="GER33873.1"/>
    </source>
</evidence>
<dbReference type="InterPro" id="IPR003676">
    <property type="entry name" value="SAUR_fam"/>
</dbReference>
<name>A0A5A7PLY0_STRAF</name>
<dbReference type="Pfam" id="PF02519">
    <property type="entry name" value="Auxin_inducible"/>
    <property type="match status" value="1"/>
</dbReference>
<dbReference type="GO" id="GO:0009733">
    <property type="term" value="P:response to auxin"/>
    <property type="evidence" value="ECO:0007669"/>
    <property type="project" value="InterPro"/>
</dbReference>
<sequence>MKKLIRRLSRVADCGPVGVPEGHLPVCVGEEMERFVVGAELLNHPIFVKLLNRSAQEYGYDHQGVLRIPCRVLVFQRVLDALGRGRKARGDAWELLGSLADEL</sequence>
<accession>A0A5A7PLY0</accession>
<dbReference type="AlphaFoldDB" id="A0A5A7PLY0"/>
<evidence type="ECO:0000313" key="3">
    <source>
        <dbReference type="Proteomes" id="UP000325081"/>
    </source>
</evidence>
<proteinExistence type="inferred from homology"/>
<dbReference type="PANTHER" id="PTHR31374:SF198">
    <property type="entry name" value="AUXIN-RESPONSIVE PROTEIN SAUR72"/>
    <property type="match status" value="1"/>
</dbReference>
<dbReference type="OrthoDB" id="838391at2759"/>
<comment type="similarity">
    <text evidence="1">Belongs to the ARG7 family.</text>
</comment>
<dbReference type="PANTHER" id="PTHR31374">
    <property type="entry name" value="AUXIN-INDUCED PROTEIN-LIKE-RELATED"/>
    <property type="match status" value="1"/>
</dbReference>
<dbReference type="EMBL" id="BKCP01004805">
    <property type="protein sequence ID" value="GER33873.1"/>
    <property type="molecule type" value="Genomic_DNA"/>
</dbReference>
<organism evidence="2 3">
    <name type="scientific">Striga asiatica</name>
    <name type="common">Asiatic witchweed</name>
    <name type="synonym">Buchnera asiatica</name>
    <dbReference type="NCBI Taxonomy" id="4170"/>
    <lineage>
        <taxon>Eukaryota</taxon>
        <taxon>Viridiplantae</taxon>
        <taxon>Streptophyta</taxon>
        <taxon>Embryophyta</taxon>
        <taxon>Tracheophyta</taxon>
        <taxon>Spermatophyta</taxon>
        <taxon>Magnoliopsida</taxon>
        <taxon>eudicotyledons</taxon>
        <taxon>Gunneridae</taxon>
        <taxon>Pentapetalae</taxon>
        <taxon>asterids</taxon>
        <taxon>lamiids</taxon>
        <taxon>Lamiales</taxon>
        <taxon>Orobanchaceae</taxon>
        <taxon>Buchnereae</taxon>
        <taxon>Striga</taxon>
    </lineage>
</organism>
<keyword evidence="3" id="KW-1185">Reference proteome</keyword>
<dbReference type="Proteomes" id="UP000325081">
    <property type="component" value="Unassembled WGS sequence"/>
</dbReference>
<reference evidence="3" key="1">
    <citation type="journal article" date="2019" name="Curr. Biol.">
        <title>Genome Sequence of Striga asiatica Provides Insight into the Evolution of Plant Parasitism.</title>
        <authorList>
            <person name="Yoshida S."/>
            <person name="Kim S."/>
            <person name="Wafula E.K."/>
            <person name="Tanskanen J."/>
            <person name="Kim Y.M."/>
            <person name="Honaas L."/>
            <person name="Yang Z."/>
            <person name="Spallek T."/>
            <person name="Conn C.E."/>
            <person name="Ichihashi Y."/>
            <person name="Cheong K."/>
            <person name="Cui S."/>
            <person name="Der J.P."/>
            <person name="Gundlach H."/>
            <person name="Jiao Y."/>
            <person name="Hori C."/>
            <person name="Ishida J.K."/>
            <person name="Kasahara H."/>
            <person name="Kiba T."/>
            <person name="Kim M.S."/>
            <person name="Koo N."/>
            <person name="Laohavisit A."/>
            <person name="Lee Y.H."/>
            <person name="Lumba S."/>
            <person name="McCourt P."/>
            <person name="Mortimer J.C."/>
            <person name="Mutuku J.M."/>
            <person name="Nomura T."/>
            <person name="Sasaki-Sekimoto Y."/>
            <person name="Seto Y."/>
            <person name="Wang Y."/>
            <person name="Wakatake T."/>
            <person name="Sakakibara H."/>
            <person name="Demura T."/>
            <person name="Yamaguchi S."/>
            <person name="Yoneyama K."/>
            <person name="Manabe R.I."/>
            <person name="Nelson D.C."/>
            <person name="Schulman A.H."/>
            <person name="Timko M.P."/>
            <person name="dePamphilis C.W."/>
            <person name="Choi D."/>
            <person name="Shirasu K."/>
        </authorList>
    </citation>
    <scope>NUCLEOTIDE SEQUENCE [LARGE SCALE GENOMIC DNA]</scope>
    <source>
        <strain evidence="3">cv. UVA1</strain>
    </source>
</reference>